<feature type="compositionally biased region" description="Basic and acidic residues" evidence="1">
    <location>
        <begin position="400"/>
        <end position="413"/>
    </location>
</feature>
<feature type="compositionally biased region" description="Basic residues" evidence="1">
    <location>
        <begin position="482"/>
        <end position="492"/>
    </location>
</feature>
<sequence>MRSSSTKSPAPNSSSIYTSPAPNHSPISKSPGPNSSAIYKSIVPNSSPISKSPAPTPSPISKSPAPNSSPISTSPPPGSDSPTLSTKSPAPVPVPRALAAHRPALRPSSAPREKPSVRPKPSLPPPPSPPAVCRALADSSSTPSTVSVTAQVASDSAHSPVTELSSTPPSSPVPPLPPFSPAPGAVDPSSSIESEEALPLTPNTLPQANEPRSPSPPPLHEEGIPLSTPAMPSPGPPLCTPWLPVQPPPSRDLPPPPTRLRQQEIDRSERTPAEPLSVPQEVEDTQVMDGMLEIKLKPGGSKGLDPWEAVFAVLEKETLRLYQDQTAAAQGWSRWPPISRAGSVCKEVPNYRRKEHVFKLILGDGSQYLFAAPNQMLQRQGIAPFRLKEEESVTDGSETEVPHTDSARAESHLEAAGGEEGAKESKADVEPPPKPPHTYYNKHRYPAGQSDFLPQRTLPPTAPPPAPPATSLEDGAKEKSKNKSMFKKLFKM</sequence>
<feature type="compositionally biased region" description="Basic and acidic residues" evidence="1">
    <location>
        <begin position="420"/>
        <end position="431"/>
    </location>
</feature>
<reference evidence="2" key="1">
    <citation type="submission" date="2021-01" db="EMBL/GenBank/DDBJ databases">
        <title>A chromosome-scale assembly of European eel, Anguilla anguilla.</title>
        <authorList>
            <person name="Henkel C."/>
            <person name="Jong-Raadsen S.A."/>
            <person name="Dufour S."/>
            <person name="Weltzien F.-A."/>
            <person name="Palstra A.P."/>
            <person name="Pelster B."/>
            <person name="Spaink H.P."/>
            <person name="Van Den Thillart G.E."/>
            <person name="Jansen H."/>
            <person name="Zahm M."/>
            <person name="Klopp C."/>
            <person name="Cedric C."/>
            <person name="Louis A."/>
            <person name="Berthelot C."/>
            <person name="Parey E."/>
            <person name="Roest Crollius H."/>
            <person name="Montfort J."/>
            <person name="Robinson-Rechavi M."/>
            <person name="Bucao C."/>
            <person name="Bouchez O."/>
            <person name="Gislard M."/>
            <person name="Lluch J."/>
            <person name="Milhes M."/>
            <person name="Lampietro C."/>
            <person name="Lopez Roques C."/>
            <person name="Donnadieu C."/>
            <person name="Braasch I."/>
            <person name="Desvignes T."/>
            <person name="Postlethwait J."/>
            <person name="Bobe J."/>
            <person name="Guiguen Y."/>
            <person name="Dirks R."/>
        </authorList>
    </citation>
    <scope>NUCLEOTIDE SEQUENCE</scope>
    <source>
        <strain evidence="2">Tag_6206</strain>
        <tissue evidence="2">Liver</tissue>
    </source>
</reference>
<feature type="compositionally biased region" description="Low complexity" evidence="1">
    <location>
        <begin position="1"/>
        <end position="15"/>
    </location>
</feature>
<feature type="compositionally biased region" description="Pro residues" evidence="1">
    <location>
        <begin position="169"/>
        <end position="181"/>
    </location>
</feature>
<feature type="compositionally biased region" description="Polar residues" evidence="1">
    <location>
        <begin position="16"/>
        <end position="50"/>
    </location>
</feature>
<name>A0A9D3S5U5_ANGAN</name>
<dbReference type="GO" id="GO:0005543">
    <property type="term" value="F:phospholipid binding"/>
    <property type="evidence" value="ECO:0007669"/>
    <property type="project" value="InterPro"/>
</dbReference>
<feature type="compositionally biased region" description="Polar residues" evidence="1">
    <location>
        <begin position="201"/>
        <end position="212"/>
    </location>
</feature>
<feature type="compositionally biased region" description="Low complexity" evidence="1">
    <location>
        <begin position="63"/>
        <end position="72"/>
    </location>
</feature>
<feature type="compositionally biased region" description="Pro residues" evidence="1">
    <location>
        <begin position="121"/>
        <end position="130"/>
    </location>
</feature>
<comment type="caution">
    <text evidence="2">The sequence shown here is derived from an EMBL/GenBank/DDBJ whole genome shotgun (WGS) entry which is preliminary data.</text>
</comment>
<dbReference type="Gene3D" id="2.30.29.30">
    <property type="entry name" value="Pleckstrin-homology domain (PH domain)/Phosphotyrosine-binding domain (PTB)"/>
    <property type="match status" value="1"/>
</dbReference>
<dbReference type="InterPro" id="IPR001605">
    <property type="entry name" value="PH_dom-spectrin-type"/>
</dbReference>
<feature type="region of interest" description="Disordered" evidence="1">
    <location>
        <begin position="389"/>
        <end position="492"/>
    </location>
</feature>
<protein>
    <submittedName>
        <fullName evidence="2">Uncharacterized protein</fullName>
    </submittedName>
</protein>
<dbReference type="InterPro" id="IPR011993">
    <property type="entry name" value="PH-like_dom_sf"/>
</dbReference>
<dbReference type="AlphaFoldDB" id="A0A9D3S5U5"/>
<evidence type="ECO:0000313" key="2">
    <source>
        <dbReference type="EMBL" id="KAG5855883.1"/>
    </source>
</evidence>
<feature type="region of interest" description="Disordered" evidence="1">
    <location>
        <begin position="1"/>
        <end position="281"/>
    </location>
</feature>
<feature type="compositionally biased region" description="Low complexity" evidence="1">
    <location>
        <begin position="139"/>
        <end position="168"/>
    </location>
</feature>
<gene>
    <name evidence="2" type="ORF">ANANG_G00001670</name>
</gene>
<feature type="compositionally biased region" description="Pro residues" evidence="1">
    <location>
        <begin position="231"/>
        <end position="258"/>
    </location>
</feature>
<feature type="compositionally biased region" description="Low complexity" evidence="1">
    <location>
        <begin position="95"/>
        <end position="107"/>
    </location>
</feature>
<dbReference type="PRINTS" id="PR00683">
    <property type="entry name" value="SPECTRINPH"/>
</dbReference>
<evidence type="ECO:0000256" key="1">
    <source>
        <dbReference type="SAM" id="MobiDB-lite"/>
    </source>
</evidence>
<proteinExistence type="predicted"/>
<accession>A0A9D3S5U5</accession>
<dbReference type="Proteomes" id="UP001044222">
    <property type="component" value="Unassembled WGS sequence"/>
</dbReference>
<keyword evidence="3" id="KW-1185">Reference proteome</keyword>
<organism evidence="2 3">
    <name type="scientific">Anguilla anguilla</name>
    <name type="common">European freshwater eel</name>
    <name type="synonym">Muraena anguilla</name>
    <dbReference type="NCBI Taxonomy" id="7936"/>
    <lineage>
        <taxon>Eukaryota</taxon>
        <taxon>Metazoa</taxon>
        <taxon>Chordata</taxon>
        <taxon>Craniata</taxon>
        <taxon>Vertebrata</taxon>
        <taxon>Euteleostomi</taxon>
        <taxon>Actinopterygii</taxon>
        <taxon>Neopterygii</taxon>
        <taxon>Teleostei</taxon>
        <taxon>Anguilliformes</taxon>
        <taxon>Anguillidae</taxon>
        <taxon>Anguilla</taxon>
    </lineage>
</organism>
<dbReference type="SUPFAM" id="SSF50729">
    <property type="entry name" value="PH domain-like"/>
    <property type="match status" value="1"/>
</dbReference>
<dbReference type="EMBL" id="JAFIRN010000001">
    <property type="protein sequence ID" value="KAG5855883.1"/>
    <property type="molecule type" value="Genomic_DNA"/>
</dbReference>
<feature type="compositionally biased region" description="Basic and acidic residues" evidence="1">
    <location>
        <begin position="261"/>
        <end position="272"/>
    </location>
</feature>
<evidence type="ECO:0000313" key="3">
    <source>
        <dbReference type="Proteomes" id="UP001044222"/>
    </source>
</evidence>